<sequence>MSASLRGFPNFVVKEFSSASRRDENEKTPSPIQLKGRTDIFNQPPANLSDCVAVEVPNLQYHPYPDSSVWKGSDNAARLFKKGSDSPGSLII</sequence>
<evidence type="ECO:0000313" key="2">
    <source>
        <dbReference type="EMBL" id="BES96871.1"/>
    </source>
</evidence>
<feature type="region of interest" description="Disordered" evidence="1">
    <location>
        <begin position="18"/>
        <end position="38"/>
    </location>
</feature>
<name>A0ABN7B135_9HEMI</name>
<evidence type="ECO:0000313" key="3">
    <source>
        <dbReference type="Proteomes" id="UP001307889"/>
    </source>
</evidence>
<protein>
    <submittedName>
        <fullName evidence="2">Uncharacterized protein</fullName>
    </submittedName>
</protein>
<dbReference type="Proteomes" id="UP001307889">
    <property type="component" value="Chromosome 7"/>
</dbReference>
<accession>A0ABN7B135</accession>
<organism evidence="2 3">
    <name type="scientific">Nesidiocoris tenuis</name>
    <dbReference type="NCBI Taxonomy" id="355587"/>
    <lineage>
        <taxon>Eukaryota</taxon>
        <taxon>Metazoa</taxon>
        <taxon>Ecdysozoa</taxon>
        <taxon>Arthropoda</taxon>
        <taxon>Hexapoda</taxon>
        <taxon>Insecta</taxon>
        <taxon>Pterygota</taxon>
        <taxon>Neoptera</taxon>
        <taxon>Paraneoptera</taxon>
        <taxon>Hemiptera</taxon>
        <taxon>Heteroptera</taxon>
        <taxon>Panheteroptera</taxon>
        <taxon>Cimicomorpha</taxon>
        <taxon>Miridae</taxon>
        <taxon>Dicyphina</taxon>
        <taxon>Nesidiocoris</taxon>
    </lineage>
</organism>
<proteinExistence type="predicted"/>
<reference evidence="2 3" key="1">
    <citation type="submission" date="2023-09" db="EMBL/GenBank/DDBJ databases">
        <title>Nesidiocoris tenuis whole genome shotgun sequence.</title>
        <authorList>
            <person name="Shibata T."/>
            <person name="Shimoda M."/>
            <person name="Kobayashi T."/>
            <person name="Uehara T."/>
        </authorList>
    </citation>
    <scope>NUCLEOTIDE SEQUENCE [LARGE SCALE GENOMIC DNA]</scope>
    <source>
        <strain evidence="2 3">Japan</strain>
    </source>
</reference>
<dbReference type="EMBL" id="AP028915">
    <property type="protein sequence ID" value="BES96871.1"/>
    <property type="molecule type" value="Genomic_DNA"/>
</dbReference>
<keyword evidence="3" id="KW-1185">Reference proteome</keyword>
<evidence type="ECO:0000256" key="1">
    <source>
        <dbReference type="SAM" id="MobiDB-lite"/>
    </source>
</evidence>
<gene>
    <name evidence="2" type="ORF">NTJ_09684</name>
</gene>